<feature type="compositionally biased region" description="Basic and acidic residues" evidence="15">
    <location>
        <begin position="866"/>
        <end position="875"/>
    </location>
</feature>
<feature type="transmembrane region" description="Helical" evidence="16">
    <location>
        <begin position="573"/>
        <end position="593"/>
    </location>
</feature>
<keyword evidence="14" id="KW-1015">Disulfide bond</keyword>
<keyword evidence="3 13" id="KW-0813">Transport</keyword>
<keyword evidence="10" id="KW-0325">Glycoprotein</keyword>
<comment type="caution">
    <text evidence="18">The sequence shown here is derived from an EMBL/GenBank/DDBJ whole genome shotgun (WGS) entry which is preliminary data.</text>
</comment>
<feature type="transmembrane region" description="Helical" evidence="16">
    <location>
        <begin position="534"/>
        <end position="552"/>
    </location>
</feature>
<evidence type="ECO:0000256" key="4">
    <source>
        <dbReference type="ARBA" id="ARBA00022692"/>
    </source>
</evidence>
<dbReference type="InterPro" id="IPR017103">
    <property type="entry name" value="Iontropic_Glu_rcpt_pln"/>
</dbReference>
<proteinExistence type="inferred from homology"/>
<dbReference type="SUPFAM" id="SSF53850">
    <property type="entry name" value="Periplasmic binding protein-like II"/>
    <property type="match status" value="1"/>
</dbReference>
<dbReference type="SMART" id="SM00079">
    <property type="entry name" value="PBPe"/>
    <property type="match status" value="1"/>
</dbReference>
<reference evidence="18 19" key="1">
    <citation type="journal article" date="2020" name="Nat. Food">
        <title>A phased Vanilla planifolia genome enables genetic improvement of flavour and production.</title>
        <authorList>
            <person name="Hasing T."/>
            <person name="Tang H."/>
            <person name="Brym M."/>
            <person name="Khazi F."/>
            <person name="Huang T."/>
            <person name="Chambers A.H."/>
        </authorList>
    </citation>
    <scope>NUCLEOTIDE SEQUENCE [LARGE SCALE GENOMIC DNA]</scope>
    <source>
        <tissue evidence="18">Leaf</tissue>
    </source>
</reference>
<feature type="transmembrane region" description="Helical" evidence="16">
    <location>
        <begin position="754"/>
        <end position="778"/>
    </location>
</feature>
<dbReference type="Gene3D" id="1.10.287.70">
    <property type="match status" value="1"/>
</dbReference>
<protein>
    <recommendedName>
        <fullName evidence="13">Glutamate receptor</fullName>
    </recommendedName>
</protein>
<keyword evidence="12 13" id="KW-0407">Ion channel</keyword>
<evidence type="ECO:0000256" key="11">
    <source>
        <dbReference type="ARBA" id="ARBA00023286"/>
    </source>
</evidence>
<gene>
    <name evidence="18" type="ORF">HPP92_010256</name>
</gene>
<dbReference type="InterPro" id="IPR019594">
    <property type="entry name" value="Glu/Gly-bd"/>
</dbReference>
<dbReference type="Proteomes" id="UP000639772">
    <property type="component" value="Unassembled WGS sequence"/>
</dbReference>
<evidence type="ECO:0000313" key="18">
    <source>
        <dbReference type="EMBL" id="KAG0482172.1"/>
    </source>
</evidence>
<feature type="disulfide bond" evidence="14">
    <location>
        <begin position="681"/>
        <end position="736"/>
    </location>
</feature>
<evidence type="ECO:0000256" key="12">
    <source>
        <dbReference type="ARBA" id="ARBA00023303"/>
    </source>
</evidence>
<dbReference type="FunFam" id="3.40.190.10:FF:000103">
    <property type="entry name" value="Glutamate receptor"/>
    <property type="match status" value="1"/>
</dbReference>
<evidence type="ECO:0000256" key="14">
    <source>
        <dbReference type="PIRSR" id="PIRSR037090-50"/>
    </source>
</evidence>
<dbReference type="InterPro" id="IPR015683">
    <property type="entry name" value="Ionotropic_Glu_rcpt"/>
</dbReference>
<dbReference type="FunFam" id="3.40.190.10:FF:000217">
    <property type="entry name" value="Glutamate receptor"/>
    <property type="match status" value="1"/>
</dbReference>
<dbReference type="GO" id="GO:0016020">
    <property type="term" value="C:membrane"/>
    <property type="evidence" value="ECO:0007669"/>
    <property type="project" value="UniProtKB-SubCell"/>
</dbReference>
<dbReference type="InterPro" id="IPR044440">
    <property type="entry name" value="GABAb_receptor_plant_PBP1"/>
</dbReference>
<keyword evidence="9 13" id="KW-0675">Receptor</keyword>
<evidence type="ECO:0000313" key="19">
    <source>
        <dbReference type="Proteomes" id="UP000639772"/>
    </source>
</evidence>
<feature type="region of interest" description="Disordered" evidence="15">
    <location>
        <begin position="814"/>
        <end position="896"/>
    </location>
</feature>
<accession>A0A835RA41</accession>
<feature type="transmembrane region" description="Helical" evidence="16">
    <location>
        <begin position="12"/>
        <end position="30"/>
    </location>
</feature>
<evidence type="ECO:0000256" key="6">
    <source>
        <dbReference type="ARBA" id="ARBA00022989"/>
    </source>
</evidence>
<name>A0A835RA41_VANPL</name>
<evidence type="ECO:0000256" key="15">
    <source>
        <dbReference type="SAM" id="MobiDB-lite"/>
    </source>
</evidence>
<evidence type="ECO:0000256" key="3">
    <source>
        <dbReference type="ARBA" id="ARBA00022448"/>
    </source>
</evidence>
<dbReference type="FunFam" id="3.40.50.2300:FF:000081">
    <property type="entry name" value="Glutamate receptor"/>
    <property type="match status" value="1"/>
</dbReference>
<keyword evidence="7 13" id="KW-0406">Ion transport</keyword>
<dbReference type="InterPro" id="IPR001320">
    <property type="entry name" value="Iontro_rcpt_C"/>
</dbReference>
<dbReference type="OrthoDB" id="5984008at2759"/>
<evidence type="ECO:0000256" key="1">
    <source>
        <dbReference type="ARBA" id="ARBA00004141"/>
    </source>
</evidence>
<evidence type="ECO:0000256" key="5">
    <source>
        <dbReference type="ARBA" id="ARBA00022729"/>
    </source>
</evidence>
<dbReference type="Gene3D" id="3.40.50.2300">
    <property type="match status" value="2"/>
</dbReference>
<feature type="compositionally biased region" description="Polar residues" evidence="15">
    <location>
        <begin position="833"/>
        <end position="849"/>
    </location>
</feature>
<feature type="domain" description="Ionotropic glutamate receptor C-terminal" evidence="17">
    <location>
        <begin position="407"/>
        <end position="733"/>
    </location>
</feature>
<keyword evidence="8 13" id="KW-0472">Membrane</keyword>
<dbReference type="GO" id="GO:0015276">
    <property type="term" value="F:ligand-gated monoatomic ion channel activity"/>
    <property type="evidence" value="ECO:0007669"/>
    <property type="project" value="InterPro"/>
</dbReference>
<evidence type="ECO:0000256" key="10">
    <source>
        <dbReference type="ARBA" id="ARBA00023180"/>
    </source>
</evidence>
<dbReference type="AlphaFoldDB" id="A0A835RA41"/>
<comment type="similarity">
    <text evidence="2 13">Belongs to the glutamate-gated ion channel (TC 1.A.10.1) family.</text>
</comment>
<dbReference type="Gene3D" id="3.40.190.10">
    <property type="entry name" value="Periplasmic binding protein-like II"/>
    <property type="match status" value="2"/>
</dbReference>
<evidence type="ECO:0000256" key="16">
    <source>
        <dbReference type="SAM" id="Phobius"/>
    </source>
</evidence>
<keyword evidence="6 16" id="KW-1133">Transmembrane helix</keyword>
<dbReference type="Pfam" id="PF01094">
    <property type="entry name" value="ANF_receptor"/>
    <property type="match status" value="1"/>
</dbReference>
<feature type="compositionally biased region" description="Acidic residues" evidence="15">
    <location>
        <begin position="853"/>
        <end position="865"/>
    </location>
</feature>
<sequence length="896" mass="100484">MDRGERNRGYHLLYLLPSILFFSLLLGTRAQTGGADQIIPFDVGVVLEMDSWIGNISWSCMKMAVDDFYKVNSGYSTRLSLHLRDSGDDAFGAAVAAIDLLKNVKVKAIIGPQRSPQASFIIELGEEAHVPIMSSSAKSPLLSSTQSTYFIRSADSDSTQAKVIASLVQAFNWRQVVPIYVNDEYGNGILPYLINAFQAIDINVPYKSSISPLASIDEIQEKLYELKKMQTRVFIVHMTYDLGLRLFTVAKEEGMLSEGYVWITTYGLIDIVDLMGSSATNVMQALAAEKVKMYNFTFQVPDIHNISSEIDSIGISSSGIKLLRSIQNTEFDGMVGKFHLINGQLDSRDFEILNVVGNGNKRIGLWTPHVISGWKNLTGRLDTIIWPGGTKLVPKGWEWPVAGQILHIGIPVKPGFPQFITVEEDRQTHVKIPSGYCIDVFKEVMKDLPYAPYNFTFYEDKHGNMNGTYDDLVYQVYLHNFDAVVGDVTIIANRSLYVDFTLPYTESGVSMLVPVKDKREKGAWAFLDPLTTDLWLASGAFFIFTGFVVWFLEHRINLEFRGAPAEQERMLSNLSRVVVVVWLFVVMIMQSSYTASLTSILTVEQLQPTVTDVNDLIKNGDKVGYLTDSFMPSFLKRLNFKETNLIAYNSPEDYQAALSNGSVAAIFDEIPYLKVFLNKYCGKYAMVGPTYKTDGFGFVFPRGSPLAPEVSRSILKLLESDKMVDIEKSLYQNMSCSIQEEDDTNSSSLSFHSFWGLFLITGVASMTALLLYLVRFLYRCREVLRTLEPGCSTWRKIVFLAKLYDQRDFFHRPNSHTAKEQGPIASHDITPSAAATSGAQTPSSISNLAFESFESEEEIDNDLSSEEEHTGREISRQNPEPPSFADFLTNREQNDP</sequence>
<dbReference type="Pfam" id="PF00060">
    <property type="entry name" value="Lig_chan"/>
    <property type="match status" value="1"/>
</dbReference>
<evidence type="ECO:0000256" key="13">
    <source>
        <dbReference type="PIRNR" id="PIRNR037090"/>
    </source>
</evidence>
<dbReference type="InterPro" id="IPR028082">
    <property type="entry name" value="Peripla_BP_I"/>
</dbReference>
<dbReference type="SUPFAM" id="SSF53822">
    <property type="entry name" value="Periplasmic binding protein-like I"/>
    <property type="match status" value="1"/>
</dbReference>
<dbReference type="InterPro" id="IPR001828">
    <property type="entry name" value="ANF_lig-bd_rcpt"/>
</dbReference>
<dbReference type="FunFam" id="1.10.287.70:FF:000172">
    <property type="entry name" value="Glutamate receptor"/>
    <property type="match status" value="1"/>
</dbReference>
<dbReference type="Pfam" id="PF10613">
    <property type="entry name" value="Lig_chan-Glu_bd"/>
    <property type="match status" value="1"/>
</dbReference>
<keyword evidence="5" id="KW-0732">Signal</keyword>
<evidence type="ECO:0000256" key="7">
    <source>
        <dbReference type="ARBA" id="ARBA00023065"/>
    </source>
</evidence>
<keyword evidence="11 13" id="KW-1071">Ligand-gated ion channel</keyword>
<evidence type="ECO:0000256" key="8">
    <source>
        <dbReference type="ARBA" id="ARBA00023136"/>
    </source>
</evidence>
<comment type="subcellular location">
    <subcellularLocation>
        <location evidence="1">Membrane</location>
        <topology evidence="1">Multi-pass membrane protein</topology>
    </subcellularLocation>
</comment>
<organism evidence="18 19">
    <name type="scientific">Vanilla planifolia</name>
    <name type="common">Vanilla</name>
    <dbReference type="NCBI Taxonomy" id="51239"/>
    <lineage>
        <taxon>Eukaryota</taxon>
        <taxon>Viridiplantae</taxon>
        <taxon>Streptophyta</taxon>
        <taxon>Embryophyta</taxon>
        <taxon>Tracheophyta</taxon>
        <taxon>Spermatophyta</taxon>
        <taxon>Magnoliopsida</taxon>
        <taxon>Liliopsida</taxon>
        <taxon>Asparagales</taxon>
        <taxon>Orchidaceae</taxon>
        <taxon>Vanilloideae</taxon>
        <taxon>Vanilleae</taxon>
        <taxon>Vanilla</taxon>
    </lineage>
</organism>
<keyword evidence="4 16" id="KW-0812">Transmembrane</keyword>
<evidence type="ECO:0000256" key="9">
    <source>
        <dbReference type="ARBA" id="ARBA00023170"/>
    </source>
</evidence>
<dbReference type="PANTHER" id="PTHR18966">
    <property type="entry name" value="IONOTROPIC GLUTAMATE RECEPTOR"/>
    <property type="match status" value="1"/>
</dbReference>
<evidence type="ECO:0000256" key="2">
    <source>
        <dbReference type="ARBA" id="ARBA00008685"/>
    </source>
</evidence>
<dbReference type="EMBL" id="JADCNM010000005">
    <property type="protein sequence ID" value="KAG0482172.1"/>
    <property type="molecule type" value="Genomic_DNA"/>
</dbReference>
<comment type="function">
    <text evidence="13">Glutamate-gated receptor that probably acts as non-selective cation channel.</text>
</comment>
<dbReference type="CDD" id="cd13686">
    <property type="entry name" value="GluR_Plant"/>
    <property type="match status" value="1"/>
</dbReference>
<dbReference type="PIRSF" id="PIRSF037090">
    <property type="entry name" value="Iontro_Glu-like_rcpt_pln"/>
    <property type="match status" value="1"/>
</dbReference>
<evidence type="ECO:0000259" key="17">
    <source>
        <dbReference type="SMART" id="SM00079"/>
    </source>
</evidence>
<dbReference type="CDD" id="cd19990">
    <property type="entry name" value="PBP1_GABAb_receptor_plant"/>
    <property type="match status" value="1"/>
</dbReference>